<keyword evidence="7" id="KW-0472">Membrane</keyword>
<organism evidence="9 10">
    <name type="scientific">Nesterenkonia rhizosphaerae</name>
    <dbReference type="NCBI Taxonomy" id="1348272"/>
    <lineage>
        <taxon>Bacteria</taxon>
        <taxon>Bacillati</taxon>
        <taxon>Actinomycetota</taxon>
        <taxon>Actinomycetes</taxon>
        <taxon>Micrococcales</taxon>
        <taxon>Micrococcaceae</taxon>
        <taxon>Nesterenkonia</taxon>
    </lineage>
</organism>
<gene>
    <name evidence="9" type="ORF">GCM10025790_11990</name>
</gene>
<keyword evidence="4" id="KW-0067">ATP-binding</keyword>
<dbReference type="NCBIfam" id="TIGR01007">
    <property type="entry name" value="eps_fam"/>
    <property type="match status" value="1"/>
</dbReference>
<dbReference type="PANTHER" id="PTHR32309">
    <property type="entry name" value="TYROSINE-PROTEIN KINASE"/>
    <property type="match status" value="1"/>
</dbReference>
<dbReference type="InterPro" id="IPR050445">
    <property type="entry name" value="Bact_polysacc_biosynth/exp"/>
</dbReference>
<dbReference type="InterPro" id="IPR005702">
    <property type="entry name" value="Wzc-like_C"/>
</dbReference>
<accession>A0ABP9FUU3</accession>
<dbReference type="PANTHER" id="PTHR32309:SF31">
    <property type="entry name" value="CAPSULAR EXOPOLYSACCHARIDE FAMILY"/>
    <property type="match status" value="1"/>
</dbReference>
<feature type="domain" description="AAA" evidence="8">
    <location>
        <begin position="274"/>
        <end position="392"/>
    </location>
</feature>
<evidence type="ECO:0000256" key="6">
    <source>
        <dbReference type="SAM" id="MobiDB-lite"/>
    </source>
</evidence>
<keyword evidence="7" id="KW-1133">Transmembrane helix</keyword>
<evidence type="ECO:0000313" key="10">
    <source>
        <dbReference type="Proteomes" id="UP001500368"/>
    </source>
</evidence>
<dbReference type="Gene3D" id="3.40.50.300">
    <property type="entry name" value="P-loop containing nucleotide triphosphate hydrolases"/>
    <property type="match status" value="1"/>
</dbReference>
<evidence type="ECO:0000256" key="3">
    <source>
        <dbReference type="ARBA" id="ARBA00022777"/>
    </source>
</evidence>
<evidence type="ECO:0000313" key="9">
    <source>
        <dbReference type="EMBL" id="GAA4918089.1"/>
    </source>
</evidence>
<keyword evidence="1" id="KW-0808">Transferase</keyword>
<comment type="caution">
    <text evidence="9">The sequence shown here is derived from an EMBL/GenBank/DDBJ whole genome shotgun (WGS) entry which is preliminary data.</text>
</comment>
<name>A0ABP9FUU3_9MICC</name>
<protein>
    <submittedName>
        <fullName evidence="9">Polysaccharide biosynthesis tyrosine autokinase</fullName>
    </submittedName>
</protein>
<keyword evidence="2" id="KW-0547">Nucleotide-binding</keyword>
<keyword evidence="3" id="KW-0418">Kinase</keyword>
<dbReference type="SUPFAM" id="SSF52540">
    <property type="entry name" value="P-loop containing nucleoside triphosphate hydrolases"/>
    <property type="match status" value="1"/>
</dbReference>
<keyword evidence="7" id="KW-0812">Transmembrane</keyword>
<evidence type="ECO:0000256" key="7">
    <source>
        <dbReference type="SAM" id="Phobius"/>
    </source>
</evidence>
<evidence type="ECO:0000259" key="8">
    <source>
        <dbReference type="Pfam" id="PF13614"/>
    </source>
</evidence>
<dbReference type="CDD" id="cd05387">
    <property type="entry name" value="BY-kinase"/>
    <property type="match status" value="1"/>
</dbReference>
<dbReference type="Proteomes" id="UP001500368">
    <property type="component" value="Unassembled WGS sequence"/>
</dbReference>
<feature type="transmembrane region" description="Helical" evidence="7">
    <location>
        <begin position="174"/>
        <end position="194"/>
    </location>
</feature>
<feature type="compositionally biased region" description="Polar residues" evidence="6">
    <location>
        <begin position="492"/>
        <end position="501"/>
    </location>
</feature>
<keyword evidence="5" id="KW-0829">Tyrosine-protein kinase</keyword>
<dbReference type="Pfam" id="PF13614">
    <property type="entry name" value="AAA_31"/>
    <property type="match status" value="1"/>
</dbReference>
<feature type="region of interest" description="Disordered" evidence="6">
    <location>
        <begin position="446"/>
        <end position="501"/>
    </location>
</feature>
<keyword evidence="10" id="KW-1185">Reference proteome</keyword>
<dbReference type="InterPro" id="IPR027417">
    <property type="entry name" value="P-loop_NTPase"/>
</dbReference>
<feature type="transmembrane region" description="Helical" evidence="7">
    <location>
        <begin position="12"/>
        <end position="35"/>
    </location>
</feature>
<proteinExistence type="predicted"/>
<evidence type="ECO:0000256" key="1">
    <source>
        <dbReference type="ARBA" id="ARBA00022679"/>
    </source>
</evidence>
<evidence type="ECO:0000256" key="4">
    <source>
        <dbReference type="ARBA" id="ARBA00022840"/>
    </source>
</evidence>
<reference evidence="10" key="1">
    <citation type="journal article" date="2019" name="Int. J. Syst. Evol. Microbiol.">
        <title>The Global Catalogue of Microorganisms (GCM) 10K type strain sequencing project: providing services to taxonomists for standard genome sequencing and annotation.</title>
        <authorList>
            <consortium name="The Broad Institute Genomics Platform"/>
            <consortium name="The Broad Institute Genome Sequencing Center for Infectious Disease"/>
            <person name="Wu L."/>
            <person name="Ma J."/>
        </authorList>
    </citation>
    <scope>NUCLEOTIDE SEQUENCE [LARGE SCALE GENOMIC DNA]</scope>
    <source>
        <strain evidence="10">JCM 19129</strain>
    </source>
</reference>
<sequence>MKLKEHLALLRRYCALLIVATLLGGFAGAGVWLLMPTTYSARTELFVSVDTSGGAYELHIGSSFIRERIQTYVGMTNSAPVLQPVIDELDLHTTPDALATRVEAYTDPRTVLITVEATEDSPEAAQQLSAAVADSLVSVIGDIENPENEAANQIRLTVSNPAVAPQHADGPAGWLYVAAGLPVGFALGLGLALLRAALDNKLRSREDIERLNAGPVLGSIPQDTRAKSPLLVSQLRVDDAHAEAFRRLRTNLRFAQVDDPNPVVLVTSAQAKEGKSSTSINLAITAAQAGSRVALIDVDLRQPTVAARMGLENAAGLTTVLLGAADVSELLQPWGTDELYVLTAGEMPPNPVELLDSKAMSTLMTRLSAEFDLVILDSPPLLPVADSLVLTKYAGQVLLVAGVGEVRLNHLMEAVNSLSAFHIPTGVVLNKVPRSISDNYGYSARYPSRPASTSTSEAERSSDPLRNLGIGPTPPIWTAQYVHPAFPEDMSPGTSKLRSQS</sequence>
<evidence type="ECO:0000256" key="5">
    <source>
        <dbReference type="ARBA" id="ARBA00023137"/>
    </source>
</evidence>
<dbReference type="EMBL" id="BAABLW010000007">
    <property type="protein sequence ID" value="GAA4918089.1"/>
    <property type="molecule type" value="Genomic_DNA"/>
</dbReference>
<evidence type="ECO:0000256" key="2">
    <source>
        <dbReference type="ARBA" id="ARBA00022741"/>
    </source>
</evidence>
<dbReference type="InterPro" id="IPR025669">
    <property type="entry name" value="AAA_dom"/>
</dbReference>